<dbReference type="InterPro" id="IPR002347">
    <property type="entry name" value="SDR_fam"/>
</dbReference>
<dbReference type="PRINTS" id="PR00081">
    <property type="entry name" value="GDHRDH"/>
</dbReference>
<dbReference type="RefSeq" id="WP_349545181.1">
    <property type="nucleotide sequence ID" value="NZ_JAOALG010000002.1"/>
</dbReference>
<protein>
    <submittedName>
        <fullName evidence="2">SDR family NAD(P)-dependent oxidoreductase</fullName>
    </submittedName>
</protein>
<proteinExistence type="predicted"/>
<organism evidence="2 3">
    <name type="scientific">Paraburkholderia acidicola</name>
    <dbReference type="NCBI Taxonomy" id="1912599"/>
    <lineage>
        <taxon>Bacteria</taxon>
        <taxon>Pseudomonadati</taxon>
        <taxon>Pseudomonadota</taxon>
        <taxon>Betaproteobacteria</taxon>
        <taxon>Burkholderiales</taxon>
        <taxon>Burkholderiaceae</taxon>
        <taxon>Paraburkholderia</taxon>
    </lineage>
</organism>
<dbReference type="EMBL" id="JAOALG010000002">
    <property type="protein sequence ID" value="MEQ5843540.1"/>
    <property type="molecule type" value="Genomic_DNA"/>
</dbReference>
<reference evidence="2 3" key="1">
    <citation type="journal article" date="2024" name="Chem. Sci.">
        <title>Discovery of a lagriamide polyketide by integrated genome mining, isotopic labeling, and untargeted metabolomics.</title>
        <authorList>
            <person name="Fergusson C.H."/>
            <person name="Saulog J."/>
            <person name="Paulo B.S."/>
            <person name="Wilson D.M."/>
            <person name="Liu D.Y."/>
            <person name="Morehouse N.J."/>
            <person name="Waterworth S."/>
            <person name="Barkei J."/>
            <person name="Gray C.A."/>
            <person name="Kwan J.C."/>
            <person name="Eustaquio A.S."/>
            <person name="Linington R.G."/>
        </authorList>
    </citation>
    <scope>NUCLEOTIDE SEQUENCE [LARGE SCALE GENOMIC DNA]</scope>
    <source>
        <strain evidence="2 3">RL17-338-BIF-B</strain>
    </source>
</reference>
<sequence length="275" mass="30131">MLQMQMQTQMHGKQEDHTMRIFITGSADGLGQMAARLLVADGHRVVLHARSEARAEEALAMVPGAETAVFGDLSSIEQTVSVADQVNRLGHFDTVIHNAAVGYREPKRLETVDGLPHVFAINTLAPYVLTALIERPQRLVYLSSGLHQQGDASLIDLEWKARPWVGVAAYSDSKLHDTLIAFAVARRWPDVFSNALEPGWVATKMGGAGAPDDLEAAPKTQVWLATSDDPVACVSGEYFYHMRRKAPKAHARDHGVQDQLLDACERFSGVRIANT</sequence>
<dbReference type="PANTHER" id="PTHR43157:SF31">
    <property type="entry name" value="PHOSPHATIDYLINOSITOL-GLYCAN BIOSYNTHESIS CLASS F PROTEIN"/>
    <property type="match status" value="1"/>
</dbReference>
<dbReference type="PANTHER" id="PTHR43157">
    <property type="entry name" value="PHOSPHATIDYLINOSITOL-GLYCAN BIOSYNTHESIS CLASS F PROTEIN-RELATED"/>
    <property type="match status" value="1"/>
</dbReference>
<comment type="caution">
    <text evidence="2">The sequence shown here is derived from an EMBL/GenBank/DDBJ whole genome shotgun (WGS) entry which is preliminary data.</text>
</comment>
<dbReference type="Pfam" id="PF00106">
    <property type="entry name" value="adh_short"/>
    <property type="match status" value="1"/>
</dbReference>
<dbReference type="SUPFAM" id="SSF51735">
    <property type="entry name" value="NAD(P)-binding Rossmann-fold domains"/>
    <property type="match status" value="1"/>
</dbReference>
<dbReference type="Proteomes" id="UP001469089">
    <property type="component" value="Unassembled WGS sequence"/>
</dbReference>
<keyword evidence="3" id="KW-1185">Reference proteome</keyword>
<dbReference type="Gene3D" id="3.40.50.720">
    <property type="entry name" value="NAD(P)-binding Rossmann-like Domain"/>
    <property type="match status" value="1"/>
</dbReference>
<evidence type="ECO:0000256" key="1">
    <source>
        <dbReference type="ARBA" id="ARBA00023002"/>
    </source>
</evidence>
<accession>A0ABV1LY43</accession>
<name>A0ABV1LY43_9BURK</name>
<keyword evidence="1" id="KW-0560">Oxidoreductase</keyword>
<evidence type="ECO:0000313" key="2">
    <source>
        <dbReference type="EMBL" id="MEQ5843540.1"/>
    </source>
</evidence>
<dbReference type="InterPro" id="IPR036291">
    <property type="entry name" value="NAD(P)-bd_dom_sf"/>
</dbReference>
<evidence type="ECO:0000313" key="3">
    <source>
        <dbReference type="Proteomes" id="UP001469089"/>
    </source>
</evidence>
<gene>
    <name evidence="2" type="ORF">N0A02_29200</name>
</gene>